<evidence type="ECO:0000313" key="2">
    <source>
        <dbReference type="EMBL" id="MBW0513399.1"/>
    </source>
</evidence>
<evidence type="ECO:0000313" key="3">
    <source>
        <dbReference type="Proteomes" id="UP000765509"/>
    </source>
</evidence>
<feature type="signal peptide" evidence="1">
    <location>
        <begin position="1"/>
        <end position="19"/>
    </location>
</feature>
<reference evidence="2" key="1">
    <citation type="submission" date="2021-03" db="EMBL/GenBank/DDBJ databases">
        <title>Draft genome sequence of rust myrtle Austropuccinia psidii MF-1, a brazilian biotype.</title>
        <authorList>
            <person name="Quecine M.C."/>
            <person name="Pachon D.M.R."/>
            <person name="Bonatelli M.L."/>
            <person name="Correr F.H."/>
            <person name="Franceschini L.M."/>
            <person name="Leite T.F."/>
            <person name="Margarido G.R.A."/>
            <person name="Almeida C.A."/>
            <person name="Ferrarezi J.A."/>
            <person name="Labate C.A."/>
        </authorList>
    </citation>
    <scope>NUCLEOTIDE SEQUENCE</scope>
    <source>
        <strain evidence="2">MF-1</strain>
    </source>
</reference>
<keyword evidence="3" id="KW-1185">Reference proteome</keyword>
<evidence type="ECO:0000256" key="1">
    <source>
        <dbReference type="SAM" id="SignalP"/>
    </source>
</evidence>
<accession>A0A9Q3HSC3</accession>
<dbReference type="OrthoDB" id="2405412at2759"/>
<proteinExistence type="predicted"/>
<name>A0A9Q3HSC3_9BASI</name>
<gene>
    <name evidence="2" type="ORF">O181_053114</name>
</gene>
<comment type="caution">
    <text evidence="2">The sequence shown here is derived from an EMBL/GenBank/DDBJ whole genome shotgun (WGS) entry which is preliminary data.</text>
</comment>
<keyword evidence="1" id="KW-0732">Signal</keyword>
<organism evidence="2 3">
    <name type="scientific">Austropuccinia psidii MF-1</name>
    <dbReference type="NCBI Taxonomy" id="1389203"/>
    <lineage>
        <taxon>Eukaryota</taxon>
        <taxon>Fungi</taxon>
        <taxon>Dikarya</taxon>
        <taxon>Basidiomycota</taxon>
        <taxon>Pucciniomycotina</taxon>
        <taxon>Pucciniomycetes</taxon>
        <taxon>Pucciniales</taxon>
        <taxon>Sphaerophragmiaceae</taxon>
        <taxon>Austropuccinia</taxon>
    </lineage>
</organism>
<dbReference type="Proteomes" id="UP000765509">
    <property type="component" value="Unassembled WGS sequence"/>
</dbReference>
<dbReference type="EMBL" id="AVOT02023397">
    <property type="protein sequence ID" value="MBW0513399.1"/>
    <property type="molecule type" value="Genomic_DNA"/>
</dbReference>
<dbReference type="AlphaFoldDB" id="A0A9Q3HSC3"/>
<protein>
    <submittedName>
        <fullName evidence="2">Uncharacterized protein</fullName>
    </submittedName>
</protein>
<feature type="chain" id="PRO_5040251813" evidence="1">
    <location>
        <begin position="20"/>
        <end position="170"/>
    </location>
</feature>
<sequence length="170" mass="18691">MFWRNLIILGNFNLSVILGTIEINESKLTFQNTLSPLEISAPSSHPLPVITSINLNQSISSLESKESSAIIQIKDSHLNIQSLDQIWSSLYHPKPSIWSSSFKVRNSFHSKSWSLILDFNPTTVALQLPNSWSAALSCLLSSNSSSSSYFIQGSKSAGKSTMAFLLISSL</sequence>